<dbReference type="InterPro" id="IPR045584">
    <property type="entry name" value="Pilin-like"/>
</dbReference>
<dbReference type="Pfam" id="PF07963">
    <property type="entry name" value="N_methyl"/>
    <property type="match status" value="1"/>
</dbReference>
<dbReference type="PANTHER" id="PTHR30093:SF44">
    <property type="entry name" value="TYPE II SECRETION SYSTEM CORE PROTEIN G"/>
    <property type="match status" value="1"/>
</dbReference>
<gene>
    <name evidence="7" type="ORF">E6Q11_04630</name>
</gene>
<evidence type="ECO:0000256" key="2">
    <source>
        <dbReference type="ARBA" id="ARBA00022481"/>
    </source>
</evidence>
<evidence type="ECO:0000256" key="5">
    <source>
        <dbReference type="ARBA" id="ARBA00023136"/>
    </source>
</evidence>
<evidence type="ECO:0000313" key="7">
    <source>
        <dbReference type="EMBL" id="TXG76517.1"/>
    </source>
</evidence>
<evidence type="ECO:0000256" key="6">
    <source>
        <dbReference type="SAM" id="Phobius"/>
    </source>
</evidence>
<sequence>MEEKKDEIRSSIRSFFSLRMYSNNILFRSNYKLGRKNSLEKGFTFVELVVVIGIVGILTVATAALINPSLQLKRSRDADRKADLKNIQLALEIYRSDQGTYPVVTGTVAANCPTSSPSMLLQLESDGSCPVDPTKIYIQNISKDPKTRANYYYSSATGSTYTLYSCLENANDTEKLSASTVPALPDSATIAALACPSGTTAYYGVVNQ</sequence>
<dbReference type="AlphaFoldDB" id="A0A5C7J4W7"/>
<keyword evidence="4 6" id="KW-1133">Transmembrane helix</keyword>
<dbReference type="GO" id="GO:0016020">
    <property type="term" value="C:membrane"/>
    <property type="evidence" value="ECO:0007669"/>
    <property type="project" value="UniProtKB-SubCell"/>
</dbReference>
<comment type="subcellular location">
    <subcellularLocation>
        <location evidence="1">Membrane</location>
        <topology evidence="1">Single-pass membrane protein</topology>
    </subcellularLocation>
</comment>
<dbReference type="EMBL" id="SSDS01000072">
    <property type="protein sequence ID" value="TXG76517.1"/>
    <property type="molecule type" value="Genomic_DNA"/>
</dbReference>
<evidence type="ECO:0000313" key="8">
    <source>
        <dbReference type="Proteomes" id="UP000321026"/>
    </source>
</evidence>
<keyword evidence="3 6" id="KW-0812">Transmembrane</keyword>
<evidence type="ECO:0000256" key="4">
    <source>
        <dbReference type="ARBA" id="ARBA00022989"/>
    </source>
</evidence>
<dbReference type="InterPro" id="IPR012902">
    <property type="entry name" value="N_methyl_site"/>
</dbReference>
<name>A0A5C7J4W7_9BACT</name>
<organism evidence="7 8">
    <name type="scientific">Candidatus Dojkabacteria bacterium</name>
    <dbReference type="NCBI Taxonomy" id="2099670"/>
    <lineage>
        <taxon>Bacteria</taxon>
        <taxon>Candidatus Dojkabacteria</taxon>
    </lineage>
</organism>
<dbReference type="Gene3D" id="3.30.700.10">
    <property type="entry name" value="Glycoprotein, Type 4 Pilin"/>
    <property type="match status" value="1"/>
</dbReference>
<comment type="caution">
    <text evidence="7">The sequence shown here is derived from an EMBL/GenBank/DDBJ whole genome shotgun (WGS) entry which is preliminary data.</text>
</comment>
<keyword evidence="2" id="KW-0488">Methylation</keyword>
<protein>
    <submittedName>
        <fullName evidence="7">Prepilin-type N-terminal cleavage/methylation domain-containing protein</fullName>
    </submittedName>
</protein>
<dbReference type="Proteomes" id="UP000321026">
    <property type="component" value="Unassembled WGS sequence"/>
</dbReference>
<proteinExistence type="predicted"/>
<reference evidence="7 8" key="1">
    <citation type="submission" date="2018-09" db="EMBL/GenBank/DDBJ databases">
        <title>Metagenome Assembled Genomes from an Advanced Water Purification Facility.</title>
        <authorList>
            <person name="Stamps B.W."/>
            <person name="Spear J.R."/>
        </authorList>
    </citation>
    <scope>NUCLEOTIDE SEQUENCE [LARGE SCALE GENOMIC DNA]</scope>
    <source>
        <strain evidence="7">Bin_63_2</strain>
    </source>
</reference>
<evidence type="ECO:0000256" key="3">
    <source>
        <dbReference type="ARBA" id="ARBA00022692"/>
    </source>
</evidence>
<accession>A0A5C7J4W7</accession>
<evidence type="ECO:0000256" key="1">
    <source>
        <dbReference type="ARBA" id="ARBA00004167"/>
    </source>
</evidence>
<feature type="transmembrane region" description="Helical" evidence="6">
    <location>
        <begin position="43"/>
        <end position="66"/>
    </location>
</feature>
<keyword evidence="5 6" id="KW-0472">Membrane</keyword>
<dbReference type="SUPFAM" id="SSF54523">
    <property type="entry name" value="Pili subunits"/>
    <property type="match status" value="1"/>
</dbReference>
<dbReference type="NCBIfam" id="TIGR02532">
    <property type="entry name" value="IV_pilin_GFxxxE"/>
    <property type="match status" value="1"/>
</dbReference>
<dbReference type="PANTHER" id="PTHR30093">
    <property type="entry name" value="GENERAL SECRETION PATHWAY PROTEIN G"/>
    <property type="match status" value="1"/>
</dbReference>